<dbReference type="CDD" id="cd22157">
    <property type="entry name" value="F-box_AtFBW1-like"/>
    <property type="match status" value="1"/>
</dbReference>
<proteinExistence type="predicted"/>
<dbReference type="InterPro" id="IPR050796">
    <property type="entry name" value="SCF_F-box_component"/>
</dbReference>
<evidence type="ECO:0000256" key="1">
    <source>
        <dbReference type="SAM" id="Phobius"/>
    </source>
</evidence>
<evidence type="ECO:0000313" key="3">
    <source>
        <dbReference type="Proteomes" id="UP000694930"/>
    </source>
</evidence>
<dbReference type="InterPro" id="IPR036047">
    <property type="entry name" value="F-box-like_dom_sf"/>
</dbReference>
<dbReference type="NCBIfam" id="TIGR01640">
    <property type="entry name" value="F_box_assoc_1"/>
    <property type="match status" value="1"/>
</dbReference>
<keyword evidence="3" id="KW-1185">Reference proteome</keyword>
<keyword evidence="1" id="KW-0812">Transmembrane</keyword>
<dbReference type="PANTHER" id="PTHR31672">
    <property type="entry name" value="BNACNNG10540D PROTEIN"/>
    <property type="match status" value="1"/>
</dbReference>
<dbReference type="InterPro" id="IPR001810">
    <property type="entry name" value="F-box_dom"/>
</dbReference>
<feature type="domain" description="F-box" evidence="2">
    <location>
        <begin position="30"/>
        <end position="75"/>
    </location>
</feature>
<dbReference type="InterPro" id="IPR011043">
    <property type="entry name" value="Gal_Oxase/kelch_b-propeller"/>
</dbReference>
<sequence>MSQLYNTLQKILKPIMSTNNEMKNTIPNDQTHNPSFPLEIIIEILSRLPVKSLLKFKSVSKSWLSLISSTYFSKSHLNISSRNNKLSHKNLLLLSMYLPHTLYSCTLYSTLHEKSNLCVNKLSFPWNPSNIIAGVSLCNGLFLICIGMYNNNLYLWNPSTRKNKILPFSSCTKYSRCDVTYGFGYDESNHDFKVVEIFGVYGVHYVYGANIKIYSLRSNSWKNMKKYSNALFSSDSGVFLDGCVHWAVAHNDGSCIYWDIVSLNLENEKFGKLTLPSFDGFDGFDGSRLLRDSCDFELGTMNWSLGKLGDFLCLFCDYYKVKLDVWIMKEYNAEGCWMKSVSLPCVKGVGPCISPLWISDIGDEVLLHDGTRVMVYDSRNDEYKRVEICEMNGDGVGAATVYAESLVSPYLDSVSVQTSFHAPRLIPQDT</sequence>
<keyword evidence="1" id="KW-1133">Transmembrane helix</keyword>
<dbReference type="PROSITE" id="PS50181">
    <property type="entry name" value="FBOX"/>
    <property type="match status" value="1"/>
</dbReference>
<dbReference type="PANTHER" id="PTHR31672:SF13">
    <property type="entry name" value="F-BOX PROTEIN CPR30-LIKE"/>
    <property type="match status" value="1"/>
</dbReference>
<reference evidence="4" key="2">
    <citation type="submission" date="2025-08" db="UniProtKB">
        <authorList>
            <consortium name="RefSeq"/>
        </authorList>
    </citation>
    <scope>IDENTIFICATION</scope>
</reference>
<dbReference type="Pfam" id="PF07734">
    <property type="entry name" value="FBA_1"/>
    <property type="match status" value="1"/>
</dbReference>
<dbReference type="Gene3D" id="1.20.1280.50">
    <property type="match status" value="1"/>
</dbReference>
<dbReference type="SMART" id="SM00256">
    <property type="entry name" value="FBOX"/>
    <property type="match status" value="1"/>
</dbReference>
<name>A0ABM1HKA7_SOLPN</name>
<protein>
    <submittedName>
        <fullName evidence="4">F-box/kelch-repeat protein At3g23880-like</fullName>
    </submittedName>
</protein>
<dbReference type="GeneID" id="107029746"/>
<organism evidence="3 4">
    <name type="scientific">Solanum pennellii</name>
    <name type="common">Tomato</name>
    <name type="synonym">Lycopersicon pennellii</name>
    <dbReference type="NCBI Taxonomy" id="28526"/>
    <lineage>
        <taxon>Eukaryota</taxon>
        <taxon>Viridiplantae</taxon>
        <taxon>Streptophyta</taxon>
        <taxon>Embryophyta</taxon>
        <taxon>Tracheophyta</taxon>
        <taxon>Spermatophyta</taxon>
        <taxon>Magnoliopsida</taxon>
        <taxon>eudicotyledons</taxon>
        <taxon>Gunneridae</taxon>
        <taxon>Pentapetalae</taxon>
        <taxon>asterids</taxon>
        <taxon>lamiids</taxon>
        <taxon>Solanales</taxon>
        <taxon>Solanaceae</taxon>
        <taxon>Solanoideae</taxon>
        <taxon>Solaneae</taxon>
        <taxon>Solanum</taxon>
        <taxon>Solanum subgen. Lycopersicon</taxon>
    </lineage>
</organism>
<dbReference type="Pfam" id="PF00646">
    <property type="entry name" value="F-box"/>
    <property type="match status" value="1"/>
</dbReference>
<reference evidence="3" key="1">
    <citation type="journal article" date="2014" name="Nat. Genet.">
        <title>The genome of the stress-tolerant wild tomato species Solanum pennellii.</title>
        <authorList>
            <person name="Bolger A."/>
            <person name="Scossa F."/>
            <person name="Bolger M.E."/>
            <person name="Lanz C."/>
            <person name="Maumus F."/>
            <person name="Tohge T."/>
            <person name="Quesneville H."/>
            <person name="Alseekh S."/>
            <person name="Sorensen I."/>
            <person name="Lichtenstein G."/>
            <person name="Fich E.A."/>
            <person name="Conte M."/>
            <person name="Keller H."/>
            <person name="Schneeberger K."/>
            <person name="Schwacke R."/>
            <person name="Ofner I."/>
            <person name="Vrebalov J."/>
            <person name="Xu Y."/>
            <person name="Osorio S."/>
            <person name="Aflitos S.A."/>
            <person name="Schijlen E."/>
            <person name="Jimenez-Gomez J.M."/>
            <person name="Ryngajllo M."/>
            <person name="Kimura S."/>
            <person name="Kumar R."/>
            <person name="Koenig D."/>
            <person name="Headland L.R."/>
            <person name="Maloof J.N."/>
            <person name="Sinha N."/>
            <person name="van Ham R.C."/>
            <person name="Lankhorst R.K."/>
            <person name="Mao L."/>
            <person name="Vogel A."/>
            <person name="Arsova B."/>
            <person name="Panstruga R."/>
            <person name="Fei Z."/>
            <person name="Rose J.K."/>
            <person name="Zamir D."/>
            <person name="Carrari F."/>
            <person name="Giovannoni J.J."/>
            <person name="Weigel D."/>
            <person name="Usadel B."/>
            <person name="Fernie A.R."/>
        </authorList>
    </citation>
    <scope>NUCLEOTIDE SEQUENCE [LARGE SCALE GENOMIC DNA]</scope>
    <source>
        <strain evidence="3">cv. LA0716</strain>
    </source>
</reference>
<evidence type="ECO:0000259" key="2">
    <source>
        <dbReference type="PROSITE" id="PS50181"/>
    </source>
</evidence>
<accession>A0ABM1HKA7</accession>
<feature type="transmembrane region" description="Helical" evidence="1">
    <location>
        <begin position="131"/>
        <end position="155"/>
    </location>
</feature>
<keyword evidence="1" id="KW-0472">Membrane</keyword>
<dbReference type="RefSeq" id="XP_015086681.2">
    <property type="nucleotide sequence ID" value="XM_015231195.2"/>
</dbReference>
<evidence type="ECO:0000313" key="4">
    <source>
        <dbReference type="RefSeq" id="XP_015086681.2"/>
    </source>
</evidence>
<dbReference type="SUPFAM" id="SSF81383">
    <property type="entry name" value="F-box domain"/>
    <property type="match status" value="1"/>
</dbReference>
<dbReference type="SUPFAM" id="SSF50965">
    <property type="entry name" value="Galactose oxidase, central domain"/>
    <property type="match status" value="1"/>
</dbReference>
<feature type="transmembrane region" description="Helical" evidence="1">
    <location>
        <begin position="91"/>
        <end position="111"/>
    </location>
</feature>
<dbReference type="InterPro" id="IPR017451">
    <property type="entry name" value="F-box-assoc_interact_dom"/>
</dbReference>
<dbReference type="InterPro" id="IPR006527">
    <property type="entry name" value="F-box-assoc_dom_typ1"/>
</dbReference>
<dbReference type="Proteomes" id="UP000694930">
    <property type="component" value="Chromosome 9"/>
</dbReference>
<gene>
    <name evidence="4" type="primary">LOC107029746</name>
</gene>